<dbReference type="FunFam" id="1.10.1420.10:FF:000002">
    <property type="entry name" value="DNA mismatch repair protein MutS"/>
    <property type="match status" value="1"/>
</dbReference>
<dbReference type="SMART" id="SM00534">
    <property type="entry name" value="MUTSac"/>
    <property type="match status" value="1"/>
</dbReference>
<evidence type="ECO:0000256" key="9">
    <source>
        <dbReference type="HAMAP-Rule" id="MF_00096"/>
    </source>
</evidence>
<dbReference type="PANTHER" id="PTHR11361:SF34">
    <property type="entry name" value="DNA MISMATCH REPAIR PROTEIN MSH1, MITOCHONDRIAL"/>
    <property type="match status" value="1"/>
</dbReference>
<dbReference type="InterPro" id="IPR036187">
    <property type="entry name" value="DNA_mismatch_repair_MutS_sf"/>
</dbReference>
<dbReference type="PANTHER" id="PTHR11361">
    <property type="entry name" value="DNA MISMATCH REPAIR PROTEIN MUTS FAMILY MEMBER"/>
    <property type="match status" value="1"/>
</dbReference>
<dbReference type="InterPro" id="IPR000432">
    <property type="entry name" value="DNA_mismatch_repair_MutS_C"/>
</dbReference>
<sequence>MSNTPADNHTPMMRQYFGLKSQHPNQLLFYRMGDFYELFYDDARRASQLLDITLTARGHSGGMPIPMAGIPYHAAENYIARLVRMGESVVVAEQTGDPATSKGPVERQIARIVTPGTISDEAFLEEKRENLLLSLAHQSRKGLDVFGFSYLDMASGRFCLFEVDGHEALASELQRLSPREILISEDFPARKTLKLEKGIAELGPWHFDYESSYRQLIQQFNTKDLSGFGCEALTAAIASAGALLQYAKDTQRSALPHIQSIMVEHKDDSVLIDGATRRNLEIDVNLTGGTSNTLVEVLDKCATPMGSRLLKRWLHTPIRDLNEIQARQQVVAQLQQDQTYQSFESPLKKVGDLERILSRVALRSARPRDLLRLRFALEAAPEINQLLANTTAERLQELNQRILAQPTITDTLTKALVENPPSVVRDGGIFAKGYDEALDELLALSTNATDFLAEMERSEKARTGISSLKVGFNRVHGYYIEISRLHSDQAPVEYIRRQTLKNAERFITPELKAFEDKALSAKSKSLAREKELYEALLDTLNGILGELQTTSQALAQLDVLNNFAERANALSFTCPELHHRGGIQIIGGRHPVVESVISDPFVPNDLELNSKRSLLMITGPNMGGKSTYMRQIALITLLAHTGCFVPAESASISVVDRIFTRMGSSDDLAGGRSTFMVEMTETANILNNASKDSLVLMDEVGRGTSTFDGLSLAWAAVDYLANKLKCYVLFATHYFELTTLAEQLDNAANVHLTATEYDDEIVFLHKVHEGPASQSYGLQVAQLAGVPRDVIGHAKQKLKQLEVVTGIDLDTSQPASPALPNSVQPNPANRKKKVQEDNAGYQPQQADMFAQAEQNILKNAIEELDLDNMTPLEAISALYKLKSQLSLV</sequence>
<dbReference type="SUPFAM" id="SSF55271">
    <property type="entry name" value="DNA repair protein MutS, domain I"/>
    <property type="match status" value="1"/>
</dbReference>
<dbReference type="Gene3D" id="3.40.50.300">
    <property type="entry name" value="P-loop containing nucleotide triphosphate hydrolases"/>
    <property type="match status" value="1"/>
</dbReference>
<dbReference type="InterPro" id="IPR045076">
    <property type="entry name" value="MutS"/>
</dbReference>
<keyword evidence="3 9" id="KW-0547">Nucleotide-binding</keyword>
<feature type="compositionally biased region" description="Polar residues" evidence="11">
    <location>
        <begin position="812"/>
        <end position="827"/>
    </location>
</feature>
<evidence type="ECO:0000256" key="2">
    <source>
        <dbReference type="ARBA" id="ARBA00021982"/>
    </source>
</evidence>
<keyword evidence="7 9" id="KW-0234">DNA repair</keyword>
<dbReference type="InterPro" id="IPR016151">
    <property type="entry name" value="DNA_mismatch_repair_MutS_N"/>
</dbReference>
<evidence type="ECO:0000313" key="14">
    <source>
        <dbReference type="Proteomes" id="UP000586067"/>
    </source>
</evidence>
<dbReference type="SMART" id="SM00533">
    <property type="entry name" value="MUTSd"/>
    <property type="match status" value="1"/>
</dbReference>
<dbReference type="PROSITE" id="PS00486">
    <property type="entry name" value="DNA_MISMATCH_REPAIR_2"/>
    <property type="match status" value="1"/>
</dbReference>
<dbReference type="GO" id="GO:0030983">
    <property type="term" value="F:mismatched DNA binding"/>
    <property type="evidence" value="ECO:0007669"/>
    <property type="project" value="InterPro"/>
</dbReference>
<keyword evidence="14" id="KW-1185">Reference proteome</keyword>
<dbReference type="AlphaFoldDB" id="A0A847R2R2"/>
<dbReference type="InterPro" id="IPR017261">
    <property type="entry name" value="DNA_mismatch_repair_MutS/MSH"/>
</dbReference>
<dbReference type="InterPro" id="IPR036678">
    <property type="entry name" value="MutS_con_dom_sf"/>
</dbReference>
<keyword evidence="6 9" id="KW-0238">DNA-binding</keyword>
<keyword evidence="4 9" id="KW-0227">DNA damage</keyword>
<dbReference type="Pfam" id="PF00488">
    <property type="entry name" value="MutS_V"/>
    <property type="match status" value="1"/>
</dbReference>
<dbReference type="Proteomes" id="UP000586067">
    <property type="component" value="Unassembled WGS sequence"/>
</dbReference>
<dbReference type="InterPro" id="IPR007695">
    <property type="entry name" value="DNA_mismatch_repair_MutS-lik_N"/>
</dbReference>
<evidence type="ECO:0000256" key="6">
    <source>
        <dbReference type="ARBA" id="ARBA00023125"/>
    </source>
</evidence>
<comment type="function">
    <text evidence="8 9">This protein is involved in the repair of mismatches in DNA. It is possible that it carries out the mismatch recognition step. This protein has a weak ATPase activity.</text>
</comment>
<evidence type="ECO:0000259" key="12">
    <source>
        <dbReference type="PROSITE" id="PS00486"/>
    </source>
</evidence>
<dbReference type="CDD" id="cd03284">
    <property type="entry name" value="ABC_MutS1"/>
    <property type="match status" value="1"/>
</dbReference>
<dbReference type="InterPro" id="IPR027417">
    <property type="entry name" value="P-loop_NTPase"/>
</dbReference>
<evidence type="ECO:0000256" key="7">
    <source>
        <dbReference type="ARBA" id="ARBA00023204"/>
    </source>
</evidence>
<dbReference type="GO" id="GO:0003684">
    <property type="term" value="F:damaged DNA binding"/>
    <property type="evidence" value="ECO:0007669"/>
    <property type="project" value="UniProtKB-UniRule"/>
</dbReference>
<feature type="domain" description="DNA mismatch repair proteins mutS family" evidence="12">
    <location>
        <begin position="693"/>
        <end position="709"/>
    </location>
</feature>
<dbReference type="SUPFAM" id="SSF48334">
    <property type="entry name" value="DNA repair protein MutS, domain III"/>
    <property type="match status" value="1"/>
</dbReference>
<feature type="region of interest" description="Disordered" evidence="11">
    <location>
        <begin position="812"/>
        <end position="838"/>
    </location>
</feature>
<dbReference type="Pfam" id="PF05188">
    <property type="entry name" value="MutS_II"/>
    <property type="match status" value="1"/>
</dbReference>
<evidence type="ECO:0000256" key="5">
    <source>
        <dbReference type="ARBA" id="ARBA00022840"/>
    </source>
</evidence>
<proteinExistence type="inferred from homology"/>
<evidence type="ECO:0000256" key="3">
    <source>
        <dbReference type="ARBA" id="ARBA00022741"/>
    </source>
</evidence>
<dbReference type="Pfam" id="PF01624">
    <property type="entry name" value="MutS_I"/>
    <property type="match status" value="1"/>
</dbReference>
<name>A0A847R2R2_9GAMM</name>
<evidence type="ECO:0000313" key="13">
    <source>
        <dbReference type="EMBL" id="NLQ18145.1"/>
    </source>
</evidence>
<dbReference type="NCBIfam" id="NF003810">
    <property type="entry name" value="PRK05399.1"/>
    <property type="match status" value="1"/>
</dbReference>
<dbReference type="Gene3D" id="1.10.1420.10">
    <property type="match status" value="2"/>
</dbReference>
<dbReference type="InterPro" id="IPR005748">
    <property type="entry name" value="DNA_mismatch_repair_MutS"/>
</dbReference>
<dbReference type="FunFam" id="3.40.1170.10:FF:000001">
    <property type="entry name" value="DNA mismatch repair protein MutS"/>
    <property type="match status" value="1"/>
</dbReference>
<dbReference type="FunFam" id="3.40.50.300:FF:000870">
    <property type="entry name" value="MutS protein homolog 4"/>
    <property type="match status" value="1"/>
</dbReference>
<evidence type="ECO:0000256" key="4">
    <source>
        <dbReference type="ARBA" id="ARBA00022763"/>
    </source>
</evidence>
<dbReference type="SUPFAM" id="SSF53150">
    <property type="entry name" value="DNA repair protein MutS, domain II"/>
    <property type="match status" value="1"/>
</dbReference>
<dbReference type="NCBIfam" id="TIGR01070">
    <property type="entry name" value="mutS1"/>
    <property type="match status" value="1"/>
</dbReference>
<comment type="caution">
    <text evidence="13">The sequence shown here is derived from an EMBL/GenBank/DDBJ whole genome shotgun (WGS) entry which is preliminary data.</text>
</comment>
<dbReference type="SUPFAM" id="SSF52540">
    <property type="entry name" value="P-loop containing nucleoside triphosphate hydrolases"/>
    <property type="match status" value="1"/>
</dbReference>
<evidence type="ECO:0000256" key="1">
    <source>
        <dbReference type="ARBA" id="ARBA00006271"/>
    </source>
</evidence>
<dbReference type="InterPro" id="IPR007696">
    <property type="entry name" value="DNA_mismatch_repair_MutS_core"/>
</dbReference>
<organism evidence="13 14">
    <name type="scientific">Marinomonas profundi</name>
    <dbReference type="NCBI Taxonomy" id="2726122"/>
    <lineage>
        <taxon>Bacteria</taxon>
        <taxon>Pseudomonadati</taxon>
        <taxon>Pseudomonadota</taxon>
        <taxon>Gammaproteobacteria</taxon>
        <taxon>Oceanospirillales</taxon>
        <taxon>Oceanospirillaceae</taxon>
        <taxon>Marinomonas</taxon>
    </lineage>
</organism>
<dbReference type="GO" id="GO:0006298">
    <property type="term" value="P:mismatch repair"/>
    <property type="evidence" value="ECO:0007669"/>
    <property type="project" value="UniProtKB-UniRule"/>
</dbReference>
<evidence type="ECO:0000256" key="8">
    <source>
        <dbReference type="ARBA" id="ARBA00024647"/>
    </source>
</evidence>
<protein>
    <recommendedName>
        <fullName evidence="2 9">DNA mismatch repair protein MutS</fullName>
    </recommendedName>
</protein>
<evidence type="ECO:0000256" key="11">
    <source>
        <dbReference type="SAM" id="MobiDB-lite"/>
    </source>
</evidence>
<dbReference type="PIRSF" id="PIRSF037677">
    <property type="entry name" value="DNA_mis_repair_Msh6"/>
    <property type="match status" value="1"/>
</dbReference>
<reference evidence="13 14" key="1">
    <citation type="submission" date="2020-04" db="EMBL/GenBank/DDBJ databases">
        <title>Marinomonas sp. M1K-6 isolated from the deep seawater of the Mariana Trench.</title>
        <authorList>
            <person name="Li Y."/>
        </authorList>
    </citation>
    <scope>NUCLEOTIDE SEQUENCE [LARGE SCALE GENOMIC DNA]</scope>
    <source>
        <strain evidence="13 14">M1K-6</strain>
    </source>
</reference>
<dbReference type="GO" id="GO:0140664">
    <property type="term" value="F:ATP-dependent DNA damage sensor activity"/>
    <property type="evidence" value="ECO:0007669"/>
    <property type="project" value="InterPro"/>
</dbReference>
<dbReference type="Pfam" id="PF05190">
    <property type="entry name" value="MutS_IV"/>
    <property type="match status" value="1"/>
</dbReference>
<accession>A0A847R2R2</accession>
<dbReference type="HAMAP" id="MF_00096">
    <property type="entry name" value="MutS"/>
    <property type="match status" value="1"/>
</dbReference>
<keyword evidence="5 9" id="KW-0067">ATP-binding</keyword>
<dbReference type="GO" id="GO:0005829">
    <property type="term" value="C:cytosol"/>
    <property type="evidence" value="ECO:0007669"/>
    <property type="project" value="TreeGrafter"/>
</dbReference>
<dbReference type="Gene3D" id="3.40.1170.10">
    <property type="entry name" value="DNA repair protein MutS, domain I"/>
    <property type="match status" value="1"/>
</dbReference>
<dbReference type="Pfam" id="PF05192">
    <property type="entry name" value="MutS_III"/>
    <property type="match status" value="1"/>
</dbReference>
<dbReference type="InterPro" id="IPR007860">
    <property type="entry name" value="DNA_mmatch_repair_MutS_con_dom"/>
</dbReference>
<evidence type="ECO:0000256" key="10">
    <source>
        <dbReference type="RuleBase" id="RU003756"/>
    </source>
</evidence>
<comment type="similarity">
    <text evidence="1 9 10">Belongs to the DNA mismatch repair MutS family.</text>
</comment>
<gene>
    <name evidence="9 13" type="primary">mutS</name>
    <name evidence="13" type="ORF">HGG82_10985</name>
</gene>
<feature type="binding site" evidence="9">
    <location>
        <begin position="619"/>
        <end position="626"/>
    </location>
    <ligand>
        <name>ATP</name>
        <dbReference type="ChEBI" id="CHEBI:30616"/>
    </ligand>
</feature>
<dbReference type="InterPro" id="IPR007861">
    <property type="entry name" value="DNA_mismatch_repair_MutS_clamp"/>
</dbReference>
<dbReference type="EMBL" id="JABAEK010000010">
    <property type="protein sequence ID" value="NLQ18145.1"/>
    <property type="molecule type" value="Genomic_DNA"/>
</dbReference>
<dbReference type="GO" id="GO:0005524">
    <property type="term" value="F:ATP binding"/>
    <property type="evidence" value="ECO:0007669"/>
    <property type="project" value="UniProtKB-UniRule"/>
</dbReference>
<dbReference type="Gene3D" id="3.30.420.110">
    <property type="entry name" value="MutS, connector domain"/>
    <property type="match status" value="1"/>
</dbReference>
<dbReference type="RefSeq" id="WP_168825618.1">
    <property type="nucleotide sequence ID" value="NZ_CP073013.1"/>
</dbReference>